<dbReference type="InterPro" id="IPR037682">
    <property type="entry name" value="TonB_C"/>
</dbReference>
<dbReference type="STRING" id="390241.SAMN04488023_104186"/>
<dbReference type="EMBL" id="FOGG01000004">
    <property type="protein sequence ID" value="SER11851.1"/>
    <property type="molecule type" value="Genomic_DNA"/>
</dbReference>
<evidence type="ECO:0000256" key="5">
    <source>
        <dbReference type="ARBA" id="ARBA00022519"/>
    </source>
</evidence>
<feature type="signal peptide" evidence="10">
    <location>
        <begin position="1"/>
        <end position="20"/>
    </location>
</feature>
<dbReference type="GO" id="GO:0098797">
    <property type="term" value="C:plasma membrane protein complex"/>
    <property type="evidence" value="ECO:0007669"/>
    <property type="project" value="TreeGrafter"/>
</dbReference>
<dbReference type="PANTHER" id="PTHR33446">
    <property type="entry name" value="PROTEIN TONB-RELATED"/>
    <property type="match status" value="1"/>
</dbReference>
<dbReference type="PROSITE" id="PS52015">
    <property type="entry name" value="TONB_CTD"/>
    <property type="match status" value="1"/>
</dbReference>
<dbReference type="OrthoDB" id="649093at2"/>
<evidence type="ECO:0000256" key="3">
    <source>
        <dbReference type="ARBA" id="ARBA00022448"/>
    </source>
</evidence>
<dbReference type="InterPro" id="IPR003538">
    <property type="entry name" value="TonB"/>
</dbReference>
<evidence type="ECO:0000313" key="12">
    <source>
        <dbReference type="EMBL" id="SER11851.1"/>
    </source>
</evidence>
<dbReference type="PRINTS" id="PR01374">
    <property type="entry name" value="TONBPROTEIN"/>
</dbReference>
<keyword evidence="10" id="KW-0732">Signal</keyword>
<keyword evidence="8" id="KW-1133">Transmembrane helix</keyword>
<evidence type="ECO:0000256" key="6">
    <source>
        <dbReference type="ARBA" id="ARBA00022692"/>
    </source>
</evidence>
<evidence type="ECO:0000256" key="2">
    <source>
        <dbReference type="ARBA" id="ARBA00006555"/>
    </source>
</evidence>
<dbReference type="GO" id="GO:0055085">
    <property type="term" value="P:transmembrane transport"/>
    <property type="evidence" value="ECO:0007669"/>
    <property type="project" value="InterPro"/>
</dbReference>
<organism evidence="12 13">
    <name type="scientific">Pedobacter rhizosphaerae</name>
    <dbReference type="NCBI Taxonomy" id="390241"/>
    <lineage>
        <taxon>Bacteria</taxon>
        <taxon>Pseudomonadati</taxon>
        <taxon>Bacteroidota</taxon>
        <taxon>Sphingobacteriia</taxon>
        <taxon>Sphingobacteriales</taxon>
        <taxon>Sphingobacteriaceae</taxon>
        <taxon>Pedobacter</taxon>
    </lineage>
</organism>
<dbReference type="GO" id="GO:0030288">
    <property type="term" value="C:outer membrane-bounded periplasmic space"/>
    <property type="evidence" value="ECO:0007669"/>
    <property type="project" value="InterPro"/>
</dbReference>
<keyword evidence="5" id="KW-0997">Cell inner membrane</keyword>
<evidence type="ECO:0000256" key="7">
    <source>
        <dbReference type="ARBA" id="ARBA00022927"/>
    </source>
</evidence>
<dbReference type="InterPro" id="IPR006260">
    <property type="entry name" value="TonB/TolA_C"/>
</dbReference>
<evidence type="ECO:0000256" key="9">
    <source>
        <dbReference type="ARBA" id="ARBA00023136"/>
    </source>
</evidence>
<keyword evidence="9" id="KW-0472">Membrane</keyword>
<proteinExistence type="inferred from homology"/>
<evidence type="ECO:0000256" key="10">
    <source>
        <dbReference type="SAM" id="SignalP"/>
    </source>
</evidence>
<dbReference type="GO" id="GO:0015031">
    <property type="term" value="P:protein transport"/>
    <property type="evidence" value="ECO:0007669"/>
    <property type="project" value="UniProtKB-KW"/>
</dbReference>
<accession>A0A1H9LK19</accession>
<evidence type="ECO:0000256" key="4">
    <source>
        <dbReference type="ARBA" id="ARBA00022475"/>
    </source>
</evidence>
<sequence>MKNIFLTLIFLLTLGQVVMAQDQPLSELTKNMSVIIDGRILKENRDTLIGIDKVVEYATIIKDKEKMVRFGVQNENGIMVIITKSQSKSPDNVQMKDMLVKMGIEDSTVFKDIPGSVNDSLKKVHDFASIEHVPEFPGGFKAFYKYLGNNIRYPRDAQRAKVQGTVLLSFVIERDGSITDVELLKGVMESLDEEAIRVVSASPKWNPGMQDNRLVRVKFNINVNFHLGK</sequence>
<keyword evidence="13" id="KW-1185">Reference proteome</keyword>
<evidence type="ECO:0000256" key="8">
    <source>
        <dbReference type="ARBA" id="ARBA00022989"/>
    </source>
</evidence>
<feature type="domain" description="TonB C-terminal" evidence="11">
    <location>
        <begin position="138"/>
        <end position="229"/>
    </location>
</feature>
<keyword evidence="7" id="KW-0653">Protein transport</keyword>
<comment type="similarity">
    <text evidence="2">Belongs to the TonB family.</text>
</comment>
<feature type="chain" id="PRO_5011663470" evidence="10">
    <location>
        <begin position="21"/>
        <end position="229"/>
    </location>
</feature>
<dbReference type="RefSeq" id="WP_090882014.1">
    <property type="nucleotide sequence ID" value="NZ_FOGG01000004.1"/>
</dbReference>
<dbReference type="PANTHER" id="PTHR33446:SF2">
    <property type="entry name" value="PROTEIN TONB"/>
    <property type="match status" value="1"/>
</dbReference>
<evidence type="ECO:0000259" key="11">
    <source>
        <dbReference type="PROSITE" id="PS52015"/>
    </source>
</evidence>
<keyword evidence="3" id="KW-0813">Transport</keyword>
<dbReference type="Gene3D" id="3.30.1150.10">
    <property type="match status" value="1"/>
</dbReference>
<dbReference type="Pfam" id="PF03544">
    <property type="entry name" value="TonB_C"/>
    <property type="match status" value="1"/>
</dbReference>
<keyword evidence="6" id="KW-0812">Transmembrane</keyword>
<gene>
    <name evidence="12" type="ORF">SAMN04488023_104186</name>
</gene>
<dbReference type="GO" id="GO:0031992">
    <property type="term" value="F:energy transducer activity"/>
    <property type="evidence" value="ECO:0007669"/>
    <property type="project" value="InterPro"/>
</dbReference>
<dbReference type="NCBIfam" id="TIGR01352">
    <property type="entry name" value="tonB_Cterm"/>
    <property type="match status" value="1"/>
</dbReference>
<dbReference type="InterPro" id="IPR051045">
    <property type="entry name" value="TonB-dependent_transducer"/>
</dbReference>
<dbReference type="SUPFAM" id="SSF74653">
    <property type="entry name" value="TolA/TonB C-terminal domain"/>
    <property type="match status" value="1"/>
</dbReference>
<keyword evidence="4" id="KW-1003">Cell membrane</keyword>
<dbReference type="AlphaFoldDB" id="A0A1H9LK19"/>
<comment type="subcellular location">
    <subcellularLocation>
        <location evidence="1">Cell inner membrane</location>
        <topology evidence="1">Single-pass membrane protein</topology>
        <orientation evidence="1">Periplasmic side</orientation>
    </subcellularLocation>
</comment>
<name>A0A1H9LK19_9SPHI</name>
<reference evidence="12 13" key="1">
    <citation type="submission" date="2016-10" db="EMBL/GenBank/DDBJ databases">
        <authorList>
            <person name="de Groot N.N."/>
        </authorList>
    </citation>
    <scope>NUCLEOTIDE SEQUENCE [LARGE SCALE GENOMIC DNA]</scope>
    <source>
        <strain evidence="12 13">DSM 18610</strain>
    </source>
</reference>
<protein>
    <submittedName>
        <fullName evidence="12">TonB family C-terminal domain-containing protein</fullName>
    </submittedName>
</protein>
<dbReference type="GO" id="GO:0015891">
    <property type="term" value="P:siderophore transport"/>
    <property type="evidence" value="ECO:0007669"/>
    <property type="project" value="InterPro"/>
</dbReference>
<dbReference type="Proteomes" id="UP000199572">
    <property type="component" value="Unassembled WGS sequence"/>
</dbReference>
<evidence type="ECO:0000313" key="13">
    <source>
        <dbReference type="Proteomes" id="UP000199572"/>
    </source>
</evidence>
<evidence type="ECO:0000256" key="1">
    <source>
        <dbReference type="ARBA" id="ARBA00004383"/>
    </source>
</evidence>